<keyword evidence="2" id="KW-0233">DNA recombination</keyword>
<dbReference type="InterPro" id="IPR010998">
    <property type="entry name" value="Integrase_recombinase_N"/>
</dbReference>
<organism evidence="4">
    <name type="scientific">marine sediment metagenome</name>
    <dbReference type="NCBI Taxonomy" id="412755"/>
    <lineage>
        <taxon>unclassified sequences</taxon>
        <taxon>metagenomes</taxon>
        <taxon>ecological metagenomes</taxon>
    </lineage>
</organism>
<keyword evidence="1" id="KW-0238">DNA-binding</keyword>
<sequence>MASIYPRGDILWIKYKFQGKLYRKSTGYRNTKQGEELADIFRLQTEIDLKLKREDRLRPSGLVSLGAVYEDFILFKQGDNRRMDLYETAINHLIRFYGTDRIAITAIKLDRIKKFRQYLLDKNFSVHTVFTYFVHIRTFFSYCVEQGYISTNPVPKLKKSTVEKRVIPEDMMHRLLWYFKLHDKKQYEFIKLLYLTGFRKGELLSLRGEDIDLKRRLIFVNNTKGNRIDKFPIDDALFNFIQTIKISKGRVVAYSVNGLRFWNRAIKRMGLTHYSLHDIRRLYATRMAHRLQPYELNKLLRHKDMNTTLKHYADVELDKIVTKMNN</sequence>
<name>A0A0F8YVH2_9ZZZZ</name>
<dbReference type="Gene3D" id="1.10.150.130">
    <property type="match status" value="1"/>
</dbReference>
<dbReference type="GO" id="GO:0006310">
    <property type="term" value="P:DNA recombination"/>
    <property type="evidence" value="ECO:0007669"/>
    <property type="project" value="UniProtKB-KW"/>
</dbReference>
<evidence type="ECO:0000256" key="1">
    <source>
        <dbReference type="ARBA" id="ARBA00023125"/>
    </source>
</evidence>
<dbReference type="AlphaFoldDB" id="A0A0F8YVH2"/>
<protein>
    <recommendedName>
        <fullName evidence="3">Tyr recombinase domain-containing protein</fullName>
    </recommendedName>
</protein>
<dbReference type="PANTHER" id="PTHR30349">
    <property type="entry name" value="PHAGE INTEGRASE-RELATED"/>
    <property type="match status" value="1"/>
</dbReference>
<feature type="domain" description="Tyr recombinase" evidence="3">
    <location>
        <begin position="162"/>
        <end position="325"/>
    </location>
</feature>
<proteinExistence type="predicted"/>
<evidence type="ECO:0000313" key="4">
    <source>
        <dbReference type="EMBL" id="KKK85427.1"/>
    </source>
</evidence>
<dbReference type="Gene3D" id="1.10.443.10">
    <property type="entry name" value="Intergrase catalytic core"/>
    <property type="match status" value="1"/>
</dbReference>
<accession>A0A0F8YVH2</accession>
<dbReference type="PROSITE" id="PS51898">
    <property type="entry name" value="TYR_RECOMBINASE"/>
    <property type="match status" value="1"/>
</dbReference>
<dbReference type="SUPFAM" id="SSF56349">
    <property type="entry name" value="DNA breaking-rejoining enzymes"/>
    <property type="match status" value="1"/>
</dbReference>
<dbReference type="Pfam" id="PF13102">
    <property type="entry name" value="Phage_int_SAM_5"/>
    <property type="match status" value="1"/>
</dbReference>
<dbReference type="EMBL" id="LAZR01051315">
    <property type="protein sequence ID" value="KKK85427.1"/>
    <property type="molecule type" value="Genomic_DNA"/>
</dbReference>
<reference evidence="4" key="1">
    <citation type="journal article" date="2015" name="Nature">
        <title>Complex archaea that bridge the gap between prokaryotes and eukaryotes.</title>
        <authorList>
            <person name="Spang A."/>
            <person name="Saw J.H."/>
            <person name="Jorgensen S.L."/>
            <person name="Zaremba-Niedzwiedzka K."/>
            <person name="Martijn J."/>
            <person name="Lind A.E."/>
            <person name="van Eijk R."/>
            <person name="Schleper C."/>
            <person name="Guy L."/>
            <person name="Ettema T.J."/>
        </authorList>
    </citation>
    <scope>NUCLEOTIDE SEQUENCE</scope>
</reference>
<dbReference type="InterPro" id="IPR050090">
    <property type="entry name" value="Tyrosine_recombinase_XerCD"/>
</dbReference>
<dbReference type="InterPro" id="IPR011010">
    <property type="entry name" value="DNA_brk_join_enz"/>
</dbReference>
<comment type="caution">
    <text evidence="4">The sequence shown here is derived from an EMBL/GenBank/DDBJ whole genome shotgun (WGS) entry which is preliminary data.</text>
</comment>
<dbReference type="PANTHER" id="PTHR30349:SF41">
    <property type="entry name" value="INTEGRASE_RECOMBINASE PROTEIN MJ0367-RELATED"/>
    <property type="match status" value="1"/>
</dbReference>
<dbReference type="InterPro" id="IPR025269">
    <property type="entry name" value="SAM-like_dom"/>
</dbReference>
<evidence type="ECO:0000256" key="2">
    <source>
        <dbReference type="ARBA" id="ARBA00023172"/>
    </source>
</evidence>
<dbReference type="GO" id="GO:0003677">
    <property type="term" value="F:DNA binding"/>
    <property type="evidence" value="ECO:0007669"/>
    <property type="project" value="UniProtKB-KW"/>
</dbReference>
<gene>
    <name evidence="4" type="ORF">LCGC14_2773400</name>
</gene>
<dbReference type="Pfam" id="PF00589">
    <property type="entry name" value="Phage_integrase"/>
    <property type="match status" value="1"/>
</dbReference>
<dbReference type="InterPro" id="IPR002104">
    <property type="entry name" value="Integrase_catalytic"/>
</dbReference>
<dbReference type="GO" id="GO:0015074">
    <property type="term" value="P:DNA integration"/>
    <property type="evidence" value="ECO:0007669"/>
    <property type="project" value="InterPro"/>
</dbReference>
<dbReference type="InterPro" id="IPR013762">
    <property type="entry name" value="Integrase-like_cat_sf"/>
</dbReference>
<evidence type="ECO:0000259" key="3">
    <source>
        <dbReference type="PROSITE" id="PS51898"/>
    </source>
</evidence>